<dbReference type="Proteomes" id="UP000196218">
    <property type="component" value="Unassembled WGS sequence"/>
</dbReference>
<evidence type="ECO:0000313" key="2">
    <source>
        <dbReference type="EMBL" id="SAK15861.1"/>
    </source>
</evidence>
<dbReference type="RefSeq" id="WP_088925497.1">
    <property type="nucleotide sequence ID" value="NZ_VJRJ01000042.1"/>
</dbReference>
<reference evidence="2 3" key="1">
    <citation type="submission" date="2016-04" db="EMBL/GenBank/DDBJ databases">
        <authorList>
            <person name="Peeters C."/>
        </authorList>
    </citation>
    <scope>NUCLEOTIDE SEQUENCE [LARGE SCALE GENOMIC DNA]</scope>
    <source>
        <strain evidence="2">LMG 29311</strain>
    </source>
</reference>
<dbReference type="Proteomes" id="UP001196915">
    <property type="component" value="Unassembled WGS sequence"/>
</dbReference>
<comment type="caution">
    <text evidence="1">The sequence shown here is derived from an EMBL/GenBank/DDBJ whole genome shotgun (WGS) entry which is preliminary data.</text>
</comment>
<proteinExistence type="predicted"/>
<organism evidence="1 4">
    <name type="scientific">Burkholderia multivorans</name>
    <dbReference type="NCBI Taxonomy" id="87883"/>
    <lineage>
        <taxon>Bacteria</taxon>
        <taxon>Pseudomonadati</taxon>
        <taxon>Pseudomonadota</taxon>
        <taxon>Betaproteobacteria</taxon>
        <taxon>Burkholderiales</taxon>
        <taxon>Burkholderiaceae</taxon>
        <taxon>Burkholderia</taxon>
        <taxon>Burkholderia cepacia complex</taxon>
    </lineage>
</organism>
<evidence type="ECO:0000313" key="3">
    <source>
        <dbReference type="Proteomes" id="UP000196218"/>
    </source>
</evidence>
<evidence type="ECO:0000313" key="1">
    <source>
        <dbReference type="EMBL" id="MBU9358922.1"/>
    </source>
</evidence>
<dbReference type="EMBL" id="FKJW01000003">
    <property type="protein sequence ID" value="SAK15861.1"/>
    <property type="molecule type" value="Genomic_DNA"/>
</dbReference>
<dbReference type="AlphaFoldDB" id="A0AAP2MR03"/>
<name>A0AAP2MR03_9BURK</name>
<gene>
    <name evidence="1" type="ORF">KTE52_21530</name>
    <name evidence="2" type="ORF">UA18_01399</name>
</gene>
<dbReference type="EMBL" id="JAHPMX010000012">
    <property type="protein sequence ID" value="MBU9358922.1"/>
    <property type="molecule type" value="Genomic_DNA"/>
</dbReference>
<reference evidence="1" key="2">
    <citation type="submission" date="2021-06" db="EMBL/GenBank/DDBJ databases">
        <title>A collection of bacterial strains from the Burkholderia cepacia Research Laboratory and Repository.</title>
        <authorList>
            <person name="Lipuma J."/>
            <person name="Spilker T."/>
        </authorList>
    </citation>
    <scope>NUCLEOTIDE SEQUENCE</scope>
    <source>
        <strain evidence="1">AU37435</strain>
    </source>
</reference>
<accession>A0AAP2MR03</accession>
<sequence>MTYTQFYSGILDALGPPDHNPINNIARERVRTMIKVAQAYEAGKLSLSDLQETEREQLSGMQVDLNRDAAEKQASAERSARVAAALNNAAVIMQNQQMINNMNRPVVTNCSRFGNNVSCSTF</sequence>
<protein>
    <submittedName>
        <fullName evidence="1">Uncharacterized protein</fullName>
    </submittedName>
</protein>
<evidence type="ECO:0000313" key="4">
    <source>
        <dbReference type="Proteomes" id="UP001196915"/>
    </source>
</evidence>